<proteinExistence type="predicted"/>
<feature type="domain" description="MOSC" evidence="2">
    <location>
        <begin position="182"/>
        <end position="332"/>
    </location>
</feature>
<evidence type="ECO:0000313" key="3">
    <source>
        <dbReference type="EMBL" id="RYB91870.1"/>
    </source>
</evidence>
<dbReference type="InterPro" id="IPR005302">
    <property type="entry name" value="MoCF_Sase_C"/>
</dbReference>
<protein>
    <submittedName>
        <fullName evidence="3">MOSC domain-containing protein</fullName>
    </submittedName>
</protein>
<dbReference type="AlphaFoldDB" id="A0A4Q2RS72"/>
<dbReference type="EMBL" id="SDWT01000002">
    <property type="protein sequence ID" value="RYB91870.1"/>
    <property type="molecule type" value="Genomic_DNA"/>
</dbReference>
<gene>
    <name evidence="3" type="ORF">EUA93_17225</name>
</gene>
<dbReference type="SUPFAM" id="SSF50800">
    <property type="entry name" value="PK beta-barrel domain-like"/>
    <property type="match status" value="1"/>
</dbReference>
<accession>A0A4Q2RS72</accession>
<dbReference type="OrthoDB" id="9793178at2"/>
<dbReference type="InterPro" id="IPR011037">
    <property type="entry name" value="Pyrv_Knase-like_insert_dom_sf"/>
</dbReference>
<keyword evidence="4" id="KW-1185">Reference proteome</keyword>
<evidence type="ECO:0000256" key="1">
    <source>
        <dbReference type="SAM" id="MobiDB-lite"/>
    </source>
</evidence>
<dbReference type="SUPFAM" id="SSF141673">
    <property type="entry name" value="MOSC N-terminal domain-like"/>
    <property type="match status" value="1"/>
</dbReference>
<evidence type="ECO:0000259" key="2">
    <source>
        <dbReference type="PROSITE" id="PS51340"/>
    </source>
</evidence>
<feature type="compositionally biased region" description="Low complexity" evidence="1">
    <location>
        <begin position="27"/>
        <end position="37"/>
    </location>
</feature>
<dbReference type="GO" id="GO:0003824">
    <property type="term" value="F:catalytic activity"/>
    <property type="evidence" value="ECO:0007669"/>
    <property type="project" value="InterPro"/>
</dbReference>
<feature type="region of interest" description="Disordered" evidence="1">
    <location>
        <begin position="1"/>
        <end position="52"/>
    </location>
</feature>
<dbReference type="GO" id="GO:0030151">
    <property type="term" value="F:molybdenum ion binding"/>
    <property type="evidence" value="ECO:0007669"/>
    <property type="project" value="InterPro"/>
</dbReference>
<sequence length="332" mass="36176">MAPPPPTPSPPMSRSRPPRPPSPAAPPRSAAGRPCPAGTRSCSAGVRASGDEQREVRLLQLNVHPLKSGAIRSVDSATVLPRGLADDRSWMLVDADGRLVSAREVHETFRIVADTPTTDPGVARDLRLRAPGLDDLDLDVPGGDPVAVRLHSQDLFGVPAPSADAWLAEALGRDDVRLVWCHEPEQRNLQPEFSRPEDFTAYADSFPVTVATLASLRQLNDWIVERALEVGEELPEPLPIERFRANLVIDGDEPFAEDHWTSLEVGGVRFRVAKPTSRCVMTTVNLKTLTTAKEPIRSLARHRLVGGKTLFAAHLVPETRGRISVGDDVWAD</sequence>
<dbReference type="InterPro" id="IPR005303">
    <property type="entry name" value="MOCOS_middle"/>
</dbReference>
<comment type="caution">
    <text evidence="3">The sequence shown here is derived from an EMBL/GenBank/DDBJ whole genome shotgun (WGS) entry which is preliminary data.</text>
</comment>
<dbReference type="GO" id="GO:0030170">
    <property type="term" value="F:pyridoxal phosphate binding"/>
    <property type="evidence" value="ECO:0007669"/>
    <property type="project" value="InterPro"/>
</dbReference>
<dbReference type="Proteomes" id="UP000294071">
    <property type="component" value="Unassembled WGS sequence"/>
</dbReference>
<dbReference type="PROSITE" id="PS51340">
    <property type="entry name" value="MOSC"/>
    <property type="match status" value="1"/>
</dbReference>
<organism evidence="3 4">
    <name type="scientific">Nocardioides oleivorans</name>
    <dbReference type="NCBI Taxonomy" id="273676"/>
    <lineage>
        <taxon>Bacteria</taxon>
        <taxon>Bacillati</taxon>
        <taxon>Actinomycetota</taxon>
        <taxon>Actinomycetes</taxon>
        <taxon>Propionibacteriales</taxon>
        <taxon>Nocardioidaceae</taxon>
        <taxon>Nocardioides</taxon>
    </lineage>
</organism>
<reference evidence="3 4" key="1">
    <citation type="submission" date="2019-01" db="EMBL/GenBank/DDBJ databases">
        <title>Novel species of Nocardioides.</title>
        <authorList>
            <person name="Liu Q."/>
            <person name="Xin Y.-H."/>
        </authorList>
    </citation>
    <scope>NUCLEOTIDE SEQUENCE [LARGE SCALE GENOMIC DNA]</scope>
    <source>
        <strain evidence="3 4">CGMCC 4.6882</strain>
    </source>
</reference>
<feature type="compositionally biased region" description="Pro residues" evidence="1">
    <location>
        <begin position="1"/>
        <end position="11"/>
    </location>
</feature>
<name>A0A4Q2RS72_9ACTN</name>
<evidence type="ECO:0000313" key="4">
    <source>
        <dbReference type="Proteomes" id="UP000294071"/>
    </source>
</evidence>
<dbReference type="Pfam" id="PF03476">
    <property type="entry name" value="MOSC_N"/>
    <property type="match status" value="1"/>
</dbReference>
<dbReference type="Pfam" id="PF03473">
    <property type="entry name" value="MOSC"/>
    <property type="match status" value="1"/>
</dbReference>